<dbReference type="SUPFAM" id="SSF46689">
    <property type="entry name" value="Homeodomain-like"/>
    <property type="match status" value="1"/>
</dbReference>
<dbReference type="PROSITE" id="PS51294">
    <property type="entry name" value="HTH_MYB"/>
    <property type="match status" value="1"/>
</dbReference>
<comment type="caution">
    <text evidence="4">The sequence shown here is derived from an EMBL/GenBank/DDBJ whole genome shotgun (WGS) entry which is preliminary data.</text>
</comment>
<dbReference type="Pfam" id="PF00249">
    <property type="entry name" value="Myb_DNA-binding"/>
    <property type="match status" value="1"/>
</dbReference>
<dbReference type="CDD" id="cd11660">
    <property type="entry name" value="SANT_TRF"/>
    <property type="match status" value="1"/>
</dbReference>
<protein>
    <submittedName>
        <fullName evidence="4">Uncharacterized protein</fullName>
    </submittedName>
</protein>
<dbReference type="InterPro" id="IPR017930">
    <property type="entry name" value="Myb_dom"/>
</dbReference>
<evidence type="ECO:0000259" key="2">
    <source>
        <dbReference type="PROSITE" id="PS50090"/>
    </source>
</evidence>
<evidence type="ECO:0000259" key="3">
    <source>
        <dbReference type="PROSITE" id="PS51294"/>
    </source>
</evidence>
<dbReference type="InterPro" id="IPR009057">
    <property type="entry name" value="Homeodomain-like_sf"/>
</dbReference>
<dbReference type="PANTHER" id="PTHR47122">
    <property type="entry name" value="MYB-LIKE DNA-BINDING DOMAIN CONTAINING PROTEIN, EXPRESSED"/>
    <property type="match status" value="1"/>
</dbReference>
<dbReference type="Proteomes" id="UP000636800">
    <property type="component" value="Unassembled WGS sequence"/>
</dbReference>
<dbReference type="AlphaFoldDB" id="A0A835U8I2"/>
<proteinExistence type="predicted"/>
<organism evidence="4 5">
    <name type="scientific">Vanilla planifolia</name>
    <name type="common">Vanilla</name>
    <dbReference type="NCBI Taxonomy" id="51239"/>
    <lineage>
        <taxon>Eukaryota</taxon>
        <taxon>Viridiplantae</taxon>
        <taxon>Streptophyta</taxon>
        <taxon>Embryophyta</taxon>
        <taxon>Tracheophyta</taxon>
        <taxon>Spermatophyta</taxon>
        <taxon>Magnoliopsida</taxon>
        <taxon>Liliopsida</taxon>
        <taxon>Asparagales</taxon>
        <taxon>Orchidaceae</taxon>
        <taxon>Vanilloideae</taxon>
        <taxon>Vanilleae</taxon>
        <taxon>Vanilla</taxon>
    </lineage>
</organism>
<feature type="domain" description="Myb-like" evidence="2">
    <location>
        <begin position="503"/>
        <end position="558"/>
    </location>
</feature>
<reference evidence="4 5" key="1">
    <citation type="journal article" date="2020" name="Nat. Food">
        <title>A phased Vanilla planifolia genome enables genetic improvement of flavour and production.</title>
        <authorList>
            <person name="Hasing T."/>
            <person name="Tang H."/>
            <person name="Brym M."/>
            <person name="Khazi F."/>
            <person name="Huang T."/>
            <person name="Chambers A.H."/>
        </authorList>
    </citation>
    <scope>NUCLEOTIDE SEQUENCE [LARGE SCALE GENOMIC DNA]</scope>
    <source>
        <tissue evidence="4">Leaf</tissue>
    </source>
</reference>
<evidence type="ECO:0000313" key="4">
    <source>
        <dbReference type="EMBL" id="KAG0451855.1"/>
    </source>
</evidence>
<sequence length="608" mass="69258">MDLCAFLRFMQLLALSDERLRFINGHFDKTRTDSDLEVDLQVNADKIRCLPGSKFEEVHSVTKDTLASIRIGCSVRLSSFCPSLSRARLGSYRELLAQLRLLGSFQAAEAVFSFSAISLQQITFLMWILLLANERMDEEAIEVDHLLVEPQFFRTLDDNDDAICFGSKKVEKSLTIGGILCTTAYDDDESGILDAHYELIEEQASKYEFIDSILQGAAEDENLHAASSFLCDCSGYILENSLLDGSRNGGTGVKNVVSAGRIQIKDDDDVKSAWLCDVKSPVVYKADQPDLSFGPMDDCEINETFHIAADRHAFIEDSKGLNSQLVFDQPDLTWFNNSNLMENKLLSSENDDNLILIPGNELSKGVHGSLIESSCTRAKDGCVNRFGEATFIELNHQTCKFLRKTNDAVRNTKRLHKPTKRYIEETPELKSRYTYTRAKQPLFNYKGHVIHASEEKKHQKGAQLLYQDSDKMHSPEFIETKAKEFEFELQVESSEEYPPIVMNRRKHHKQWTTSEIVKLVDGVSCYGVGRWTEIKRLLFSTSTHRTTVDLKDKWRNLLKSCIAYSETKNLKNAPVPQYIMRRVRELSVIHPYPRNQRSIKYGFVRCSS</sequence>
<name>A0A835U8I2_VANPL</name>
<dbReference type="InterPro" id="IPR001005">
    <property type="entry name" value="SANT/Myb"/>
</dbReference>
<dbReference type="EMBL" id="JADCNL010000041">
    <property type="protein sequence ID" value="KAG0451855.1"/>
    <property type="molecule type" value="Genomic_DNA"/>
</dbReference>
<accession>A0A835U8I2</accession>
<dbReference type="PANTHER" id="PTHR47122:SF8">
    <property type="entry name" value="MYB-LIKE DOMAIN-CONTAINING PROTEIN"/>
    <property type="match status" value="1"/>
</dbReference>
<gene>
    <name evidence="4" type="ORF">HPP92_026223</name>
</gene>
<dbReference type="PROSITE" id="PS50090">
    <property type="entry name" value="MYB_LIKE"/>
    <property type="match status" value="1"/>
</dbReference>
<keyword evidence="1" id="KW-0238">DNA-binding</keyword>
<evidence type="ECO:0000256" key="1">
    <source>
        <dbReference type="ARBA" id="ARBA00023125"/>
    </source>
</evidence>
<keyword evidence="5" id="KW-1185">Reference proteome</keyword>
<feature type="domain" description="HTH myb-type" evidence="3">
    <location>
        <begin position="503"/>
        <end position="562"/>
    </location>
</feature>
<dbReference type="Gene3D" id="1.10.246.220">
    <property type="match status" value="1"/>
</dbReference>
<dbReference type="GO" id="GO:0003677">
    <property type="term" value="F:DNA binding"/>
    <property type="evidence" value="ECO:0007669"/>
    <property type="project" value="UniProtKB-KW"/>
</dbReference>
<dbReference type="SMART" id="SM00717">
    <property type="entry name" value="SANT"/>
    <property type="match status" value="1"/>
</dbReference>
<evidence type="ECO:0000313" key="5">
    <source>
        <dbReference type="Proteomes" id="UP000636800"/>
    </source>
</evidence>